<accession>A0A0A9WUW5</accession>
<keyword evidence="1" id="KW-0675">Receptor</keyword>
<dbReference type="AlphaFoldDB" id="A0A0A9WUW5"/>
<reference evidence="1" key="2">
    <citation type="submission" date="2014-07" db="EMBL/GenBank/DDBJ databases">
        <authorList>
            <person name="Hull J."/>
        </authorList>
    </citation>
    <scope>NUCLEOTIDE SEQUENCE</scope>
</reference>
<dbReference type="EMBL" id="GBHO01033296">
    <property type="protein sequence ID" value="JAG10308.1"/>
    <property type="molecule type" value="Transcribed_RNA"/>
</dbReference>
<protein>
    <submittedName>
        <fullName evidence="1">Inositol 1,4,5-trisphosphate receptor type 1</fullName>
    </submittedName>
</protein>
<proteinExistence type="predicted"/>
<feature type="non-terminal residue" evidence="1">
    <location>
        <position position="142"/>
    </location>
</feature>
<reference evidence="1" key="1">
    <citation type="journal article" date="2014" name="PLoS ONE">
        <title>Transcriptome-Based Identification of ABC Transporters in the Western Tarnished Plant Bug Lygus hesperus.</title>
        <authorList>
            <person name="Hull J.J."/>
            <person name="Chaney K."/>
            <person name="Geib S.M."/>
            <person name="Fabrick J.A."/>
            <person name="Brent C.S."/>
            <person name="Walsh D."/>
            <person name="Lavine L.C."/>
        </authorList>
    </citation>
    <scope>NUCLEOTIDE SEQUENCE</scope>
</reference>
<feature type="non-terminal residue" evidence="1">
    <location>
        <position position="1"/>
    </location>
</feature>
<sequence length="142" mass="15572">TISSIYFQSCVIHQFSIGTTNGGSGSRPSSSLFLSLSFGSEPSHTHCRSGPPFHCAGTIDSQHLQNEYFGIFPGRRKQTSLGTSYHGRFLSIVRASARDAVSNEIRMNFIMACGEDKATDVGFTVRLKVQFYMGSVSEQYIS</sequence>
<organism evidence="1">
    <name type="scientific">Lygus hesperus</name>
    <name type="common">Western plant bug</name>
    <dbReference type="NCBI Taxonomy" id="30085"/>
    <lineage>
        <taxon>Eukaryota</taxon>
        <taxon>Metazoa</taxon>
        <taxon>Ecdysozoa</taxon>
        <taxon>Arthropoda</taxon>
        <taxon>Hexapoda</taxon>
        <taxon>Insecta</taxon>
        <taxon>Pterygota</taxon>
        <taxon>Neoptera</taxon>
        <taxon>Paraneoptera</taxon>
        <taxon>Hemiptera</taxon>
        <taxon>Heteroptera</taxon>
        <taxon>Panheteroptera</taxon>
        <taxon>Cimicomorpha</taxon>
        <taxon>Miridae</taxon>
        <taxon>Mirini</taxon>
        <taxon>Lygus</taxon>
    </lineage>
</organism>
<evidence type="ECO:0000313" key="1">
    <source>
        <dbReference type="EMBL" id="JAG10308.1"/>
    </source>
</evidence>
<gene>
    <name evidence="1" type="primary">ITPR1</name>
    <name evidence="1" type="ORF">CM83_20590</name>
</gene>
<name>A0A0A9WUW5_LYGHE</name>